<dbReference type="SUPFAM" id="SSF53474">
    <property type="entry name" value="alpha/beta-Hydrolases"/>
    <property type="match status" value="1"/>
</dbReference>
<dbReference type="InterPro" id="IPR013595">
    <property type="entry name" value="Pept_S33_TAP-like_C"/>
</dbReference>
<dbReference type="AlphaFoldDB" id="A0A0C3SAS2"/>
<dbReference type="PANTHER" id="PTHR43248:SF25">
    <property type="entry name" value="AB HYDROLASE-1 DOMAIN-CONTAINING PROTEIN-RELATED"/>
    <property type="match status" value="1"/>
</dbReference>
<dbReference type="Proteomes" id="UP000053257">
    <property type="component" value="Unassembled WGS sequence"/>
</dbReference>
<feature type="domain" description="AB hydrolase-1" evidence="4">
    <location>
        <begin position="110"/>
        <end position="243"/>
    </location>
</feature>
<evidence type="ECO:0008006" key="8">
    <source>
        <dbReference type="Google" id="ProtNLM"/>
    </source>
</evidence>
<dbReference type="InterPro" id="IPR029058">
    <property type="entry name" value="AB_hydrolase_fold"/>
</dbReference>
<keyword evidence="7" id="KW-1185">Reference proteome</keyword>
<proteinExistence type="inferred from homology"/>
<evidence type="ECO:0000259" key="4">
    <source>
        <dbReference type="Pfam" id="PF00561"/>
    </source>
</evidence>
<reference evidence="6 7" key="1">
    <citation type="journal article" date="2014" name="PLoS Genet.">
        <title>Analysis of the Phlebiopsis gigantea genome, transcriptome and secretome provides insight into its pioneer colonization strategies of wood.</title>
        <authorList>
            <person name="Hori C."/>
            <person name="Ishida T."/>
            <person name="Igarashi K."/>
            <person name="Samejima M."/>
            <person name="Suzuki H."/>
            <person name="Master E."/>
            <person name="Ferreira P."/>
            <person name="Ruiz-Duenas F.J."/>
            <person name="Held B."/>
            <person name="Canessa P."/>
            <person name="Larrondo L.F."/>
            <person name="Schmoll M."/>
            <person name="Druzhinina I.S."/>
            <person name="Kubicek C.P."/>
            <person name="Gaskell J.A."/>
            <person name="Kersten P."/>
            <person name="St John F."/>
            <person name="Glasner J."/>
            <person name="Sabat G."/>
            <person name="Splinter BonDurant S."/>
            <person name="Syed K."/>
            <person name="Yadav J."/>
            <person name="Mgbeahuruike A.C."/>
            <person name="Kovalchuk A."/>
            <person name="Asiegbu F.O."/>
            <person name="Lackner G."/>
            <person name="Hoffmeister D."/>
            <person name="Rencoret J."/>
            <person name="Gutierrez A."/>
            <person name="Sun H."/>
            <person name="Lindquist E."/>
            <person name="Barry K."/>
            <person name="Riley R."/>
            <person name="Grigoriev I.V."/>
            <person name="Henrissat B."/>
            <person name="Kues U."/>
            <person name="Berka R.M."/>
            <person name="Martinez A.T."/>
            <person name="Covert S.F."/>
            <person name="Blanchette R.A."/>
            <person name="Cullen D."/>
        </authorList>
    </citation>
    <scope>NUCLEOTIDE SEQUENCE [LARGE SCALE GENOMIC DNA]</scope>
    <source>
        <strain evidence="6 7">11061_1 CR5-6</strain>
    </source>
</reference>
<organism evidence="6 7">
    <name type="scientific">Phlebiopsis gigantea (strain 11061_1 CR5-6)</name>
    <name type="common">White-rot fungus</name>
    <name type="synonym">Peniophora gigantea</name>
    <dbReference type="NCBI Taxonomy" id="745531"/>
    <lineage>
        <taxon>Eukaryota</taxon>
        <taxon>Fungi</taxon>
        <taxon>Dikarya</taxon>
        <taxon>Basidiomycota</taxon>
        <taxon>Agaricomycotina</taxon>
        <taxon>Agaricomycetes</taxon>
        <taxon>Polyporales</taxon>
        <taxon>Phanerochaetaceae</taxon>
        <taxon>Phlebiopsis</taxon>
    </lineage>
</organism>
<dbReference type="EMBL" id="KN840501">
    <property type="protein sequence ID" value="KIP07260.1"/>
    <property type="molecule type" value="Genomic_DNA"/>
</dbReference>
<dbReference type="Pfam" id="PF08386">
    <property type="entry name" value="Abhydrolase_4"/>
    <property type="match status" value="1"/>
</dbReference>
<dbReference type="OrthoDB" id="425534at2759"/>
<gene>
    <name evidence="6" type="ORF">PHLGIDRAFT_428077</name>
</gene>
<protein>
    <recommendedName>
        <fullName evidence="8">Peptidase S33 tripeptidyl aminopeptidase-like C-terminal domain-containing protein</fullName>
    </recommendedName>
</protein>
<dbReference type="InterPro" id="IPR000073">
    <property type="entry name" value="AB_hydrolase_1"/>
</dbReference>
<evidence type="ECO:0000313" key="6">
    <source>
        <dbReference type="EMBL" id="KIP07260.1"/>
    </source>
</evidence>
<name>A0A0C3SAS2_PHLG1</name>
<comment type="similarity">
    <text evidence="1">Belongs to the peptidase S33 family.</text>
</comment>
<dbReference type="GO" id="GO:0016787">
    <property type="term" value="F:hydrolase activity"/>
    <property type="evidence" value="ECO:0007669"/>
    <property type="project" value="UniProtKB-KW"/>
</dbReference>
<accession>A0A0C3SAS2</accession>
<evidence type="ECO:0000259" key="5">
    <source>
        <dbReference type="Pfam" id="PF08386"/>
    </source>
</evidence>
<dbReference type="STRING" id="745531.A0A0C3SAS2"/>
<feature type="domain" description="Peptidase S33 tripeptidyl aminopeptidase-like C-terminal" evidence="5">
    <location>
        <begin position="436"/>
        <end position="527"/>
    </location>
</feature>
<evidence type="ECO:0000313" key="7">
    <source>
        <dbReference type="Proteomes" id="UP000053257"/>
    </source>
</evidence>
<dbReference type="HOGENOM" id="CLU_013364_5_2_1"/>
<feature type="signal peptide" evidence="3">
    <location>
        <begin position="1"/>
        <end position="24"/>
    </location>
</feature>
<dbReference type="Pfam" id="PF00561">
    <property type="entry name" value="Abhydrolase_1"/>
    <property type="match status" value="1"/>
</dbReference>
<feature type="chain" id="PRO_5002181310" description="Peptidase S33 tripeptidyl aminopeptidase-like C-terminal domain-containing protein" evidence="3">
    <location>
        <begin position="25"/>
        <end position="591"/>
    </location>
</feature>
<evidence type="ECO:0000256" key="1">
    <source>
        <dbReference type="ARBA" id="ARBA00010088"/>
    </source>
</evidence>
<dbReference type="InterPro" id="IPR051601">
    <property type="entry name" value="Serine_prot/Carboxylest_S33"/>
</dbReference>
<dbReference type="PANTHER" id="PTHR43248">
    <property type="entry name" value="2-SUCCINYL-6-HYDROXY-2,4-CYCLOHEXADIENE-1-CARBOXYLATE SYNTHASE"/>
    <property type="match status" value="1"/>
</dbReference>
<evidence type="ECO:0000256" key="3">
    <source>
        <dbReference type="SAM" id="SignalP"/>
    </source>
</evidence>
<sequence>MRITCPRAASSLIAFSGLIYGTLAKPHATRDSTEFSWASLASSSNPSWTPCYDAFQCTRFTVPLQYSNLSAGEAQIALLMSPSSFKPGDENYLGPILFNPGSGVQYILELADYFRAIIGPKYDLVGFDPRGVGETTPPLAIFESPVEALEFYSSFPVNSNESVSSLGKLYTQSKILSNLVLDRAKDVAESVSTAAVATDMLAITKAFGFDKLSYWGVSYGSVLGATYAAMFPDNVGHLLIDGVVNSHDWYGGPRNLFSSLQDADQALTSIYEACHKVGPTLCAIYENSTDLISARVNKIINDVHILPVPVYNDTDLSSITFGSVDYSVLISQLLHIVYFPYALASIGAEGLVQLEQGTSGAIAFQGSLTQSVEDFATCEFNSSQPFVAGLVETMSAILCGDALVNQTLTFPELQSSYDQQVSISIFAPYVFNIGPGPCTSWPVSGKDRFNGSFITNTSSPILLIGNTLDPITPIAGARNMSSGFAGSVMLQQNSTGHTTLSGFSTCTALAIHAYFANGTLPAPGTVCQPDTTIFQNPANSSAEGGIVNITIPNARRGEPEAYTLREAVDVATRSTFMAKYSVMGRMMRRAF</sequence>
<keyword evidence="3" id="KW-0732">Signal</keyword>
<keyword evidence="2" id="KW-0378">Hydrolase</keyword>
<evidence type="ECO:0000256" key="2">
    <source>
        <dbReference type="ARBA" id="ARBA00022801"/>
    </source>
</evidence>
<dbReference type="Gene3D" id="3.40.50.1820">
    <property type="entry name" value="alpha/beta hydrolase"/>
    <property type="match status" value="1"/>
</dbReference>